<evidence type="ECO:0000256" key="10">
    <source>
        <dbReference type="RuleBase" id="RU003476"/>
    </source>
</evidence>
<evidence type="ECO:0000256" key="1">
    <source>
        <dbReference type="ARBA" id="ARBA00001946"/>
    </source>
</evidence>
<dbReference type="InterPro" id="IPR049734">
    <property type="entry name" value="NudC-like_C"/>
</dbReference>
<dbReference type="AlphaFoldDB" id="A0A108U8V5"/>
<dbReference type="PROSITE" id="PS00893">
    <property type="entry name" value="NUDIX_BOX"/>
    <property type="match status" value="1"/>
</dbReference>
<sequence>MSTAPAFAFVEADSAWRAALDRADHLRDQPQALAALWPQARVIVLDASGQAYADDDDNLLAPLGHELTDGPGGTGASIFLGLAADGQAWFAIESELVAFQAPRRVDLRRAAAQWSLLDASVFAQARALQHWRSRHRYCGVCGGEIAFARAGWTGRCGQCGTEHYPRTDPAVIVAVSDGERLLLGRQAGWPAQRYSVIAGFVEPGESLEQTVAREVLEETGVRVRSCQYLGSQPWPFPSALMLGFAALAEPDAPQVGDELEEARWFTLEEIRAAAARGERKAAAPSAEAAAAAGDDGPLLSPSISISRWLIEHWRVAAEARAGR</sequence>
<name>A0A108U8V5_9GAMM</name>
<proteinExistence type="inferred from homology"/>
<accession>A0A108U8V5</accession>
<evidence type="ECO:0000256" key="3">
    <source>
        <dbReference type="ARBA" id="ARBA00009595"/>
    </source>
</evidence>
<dbReference type="PRINTS" id="PR00502">
    <property type="entry name" value="NUDIXFAMILY"/>
</dbReference>
<dbReference type="Pfam" id="PF09297">
    <property type="entry name" value="Zn_ribbon_NUD"/>
    <property type="match status" value="1"/>
</dbReference>
<comment type="caution">
    <text evidence="12">The sequence shown here is derived from an EMBL/GenBank/DDBJ whole genome shotgun (WGS) entry which is preliminary data.</text>
</comment>
<dbReference type="InterPro" id="IPR000086">
    <property type="entry name" value="NUDIX_hydrolase_dom"/>
</dbReference>
<dbReference type="RefSeq" id="WP_036108847.1">
    <property type="nucleotide sequence ID" value="NZ_JAJA02000001.1"/>
</dbReference>
<dbReference type="InterPro" id="IPR020476">
    <property type="entry name" value="Nudix_hydrolase"/>
</dbReference>
<comment type="cofactor">
    <cofactor evidence="2">
        <name>Zn(2+)</name>
        <dbReference type="ChEBI" id="CHEBI:29105"/>
    </cofactor>
</comment>
<dbReference type="GO" id="GO:0005829">
    <property type="term" value="C:cytosol"/>
    <property type="evidence" value="ECO:0007669"/>
    <property type="project" value="TreeGrafter"/>
</dbReference>
<evidence type="ECO:0000256" key="8">
    <source>
        <dbReference type="ARBA" id="ARBA00023027"/>
    </source>
</evidence>
<feature type="domain" description="Nudix hydrolase" evidence="11">
    <location>
        <begin position="165"/>
        <end position="287"/>
    </location>
</feature>
<dbReference type="GO" id="GO:0019677">
    <property type="term" value="P:NAD+ catabolic process"/>
    <property type="evidence" value="ECO:0007669"/>
    <property type="project" value="TreeGrafter"/>
</dbReference>
<dbReference type="Gene3D" id="3.90.79.20">
    <property type="match status" value="1"/>
</dbReference>
<keyword evidence="6 10" id="KW-0378">Hydrolase</keyword>
<evidence type="ECO:0000313" key="13">
    <source>
        <dbReference type="Proteomes" id="UP000023435"/>
    </source>
</evidence>
<keyword evidence="13" id="KW-1185">Reference proteome</keyword>
<dbReference type="Pfam" id="PF00293">
    <property type="entry name" value="NUDIX"/>
    <property type="match status" value="1"/>
</dbReference>
<evidence type="ECO:0000256" key="9">
    <source>
        <dbReference type="ARBA" id="ARBA00023679"/>
    </source>
</evidence>
<dbReference type="InterPro" id="IPR015376">
    <property type="entry name" value="Znr_NADH_PPase"/>
</dbReference>
<dbReference type="NCBIfam" id="NF001299">
    <property type="entry name" value="PRK00241.1"/>
    <property type="match status" value="1"/>
</dbReference>
<dbReference type="PROSITE" id="PS51462">
    <property type="entry name" value="NUDIX"/>
    <property type="match status" value="1"/>
</dbReference>
<dbReference type="Gene3D" id="3.90.79.10">
    <property type="entry name" value="Nucleoside Triphosphate Pyrophosphohydrolase"/>
    <property type="match status" value="1"/>
</dbReference>
<dbReference type="InterPro" id="IPR020084">
    <property type="entry name" value="NUDIX_hydrolase_CS"/>
</dbReference>
<comment type="catalytic activity">
    <reaction evidence="9">
        <text>a 5'-end NAD(+)-phospho-ribonucleoside in mRNA + H2O = a 5'-end phospho-adenosine-phospho-ribonucleoside in mRNA + beta-nicotinamide D-ribonucleotide + 2 H(+)</text>
        <dbReference type="Rhea" id="RHEA:60876"/>
        <dbReference type="Rhea" id="RHEA-COMP:15698"/>
        <dbReference type="Rhea" id="RHEA-COMP:15719"/>
        <dbReference type="ChEBI" id="CHEBI:14649"/>
        <dbReference type="ChEBI" id="CHEBI:15377"/>
        <dbReference type="ChEBI" id="CHEBI:15378"/>
        <dbReference type="ChEBI" id="CHEBI:144029"/>
        <dbReference type="ChEBI" id="CHEBI:144051"/>
    </reaction>
    <physiologicalReaction direction="left-to-right" evidence="9">
        <dbReference type="Rhea" id="RHEA:60877"/>
    </physiologicalReaction>
</comment>
<protein>
    <recommendedName>
        <fullName evidence="4">NAD(+) diphosphatase</fullName>
        <ecNumber evidence="4">3.6.1.22</ecNumber>
    </recommendedName>
</protein>
<organism evidence="12 13">
    <name type="scientific">Lysobacter capsici AZ78</name>
    <dbReference type="NCBI Taxonomy" id="1444315"/>
    <lineage>
        <taxon>Bacteria</taxon>
        <taxon>Pseudomonadati</taxon>
        <taxon>Pseudomonadota</taxon>
        <taxon>Gammaproteobacteria</taxon>
        <taxon>Lysobacterales</taxon>
        <taxon>Lysobacteraceae</taxon>
        <taxon>Lysobacter</taxon>
    </lineage>
</organism>
<evidence type="ECO:0000256" key="7">
    <source>
        <dbReference type="ARBA" id="ARBA00022842"/>
    </source>
</evidence>
<dbReference type="EC" id="3.6.1.22" evidence="4"/>
<evidence type="ECO:0000256" key="4">
    <source>
        <dbReference type="ARBA" id="ARBA00012381"/>
    </source>
</evidence>
<reference evidence="12 13" key="1">
    <citation type="journal article" date="2014" name="Genome Announc.">
        <title>Draft Genome Sequence of Lysobacter capsici AZ78, a Bacterium Antagonistic to Plant-Pathogenic Oomycetes.</title>
        <authorList>
            <person name="Puopolo G."/>
            <person name="Sonego P."/>
            <person name="Engelen K."/>
            <person name="Pertot I."/>
        </authorList>
    </citation>
    <scope>NUCLEOTIDE SEQUENCE [LARGE SCALE GENOMIC DNA]</scope>
    <source>
        <strain evidence="12 13">AZ78</strain>
    </source>
</reference>
<evidence type="ECO:0000313" key="12">
    <source>
        <dbReference type="EMBL" id="KWS04691.1"/>
    </source>
</evidence>
<dbReference type="GO" id="GO:0035529">
    <property type="term" value="F:NADH pyrophosphatase activity"/>
    <property type="evidence" value="ECO:0007669"/>
    <property type="project" value="TreeGrafter"/>
</dbReference>
<dbReference type="SUPFAM" id="SSF55811">
    <property type="entry name" value="Nudix"/>
    <property type="match status" value="1"/>
</dbReference>
<dbReference type="GO" id="GO:0046872">
    <property type="term" value="F:metal ion binding"/>
    <property type="evidence" value="ECO:0007669"/>
    <property type="project" value="UniProtKB-KW"/>
</dbReference>
<evidence type="ECO:0000259" key="11">
    <source>
        <dbReference type="PROSITE" id="PS51462"/>
    </source>
</evidence>
<dbReference type="InterPro" id="IPR015797">
    <property type="entry name" value="NUDIX_hydrolase-like_dom_sf"/>
</dbReference>
<evidence type="ECO:0000256" key="2">
    <source>
        <dbReference type="ARBA" id="ARBA00001947"/>
    </source>
</evidence>
<dbReference type="Proteomes" id="UP000023435">
    <property type="component" value="Unassembled WGS sequence"/>
</dbReference>
<keyword evidence="5" id="KW-0479">Metal-binding</keyword>
<comment type="cofactor">
    <cofactor evidence="1">
        <name>Mg(2+)</name>
        <dbReference type="ChEBI" id="CHEBI:18420"/>
    </cofactor>
</comment>
<dbReference type="PANTHER" id="PTHR42904:SF6">
    <property type="entry name" value="NAD-CAPPED RNA HYDROLASE NUDT12"/>
    <property type="match status" value="1"/>
</dbReference>
<dbReference type="PANTHER" id="PTHR42904">
    <property type="entry name" value="NUDIX HYDROLASE, NUDC SUBFAMILY"/>
    <property type="match status" value="1"/>
</dbReference>
<evidence type="ECO:0000256" key="6">
    <source>
        <dbReference type="ARBA" id="ARBA00022801"/>
    </source>
</evidence>
<keyword evidence="7" id="KW-0460">Magnesium</keyword>
<dbReference type="GO" id="GO:0006742">
    <property type="term" value="P:NADP+ catabolic process"/>
    <property type="evidence" value="ECO:0007669"/>
    <property type="project" value="TreeGrafter"/>
</dbReference>
<dbReference type="EMBL" id="JAJA02000001">
    <property type="protein sequence ID" value="KWS04691.1"/>
    <property type="molecule type" value="Genomic_DNA"/>
</dbReference>
<gene>
    <name evidence="12" type="ORF">AZ78_2241</name>
</gene>
<dbReference type="GO" id="GO:0110153">
    <property type="term" value="F:RNA NAD-cap (NMN-forming) hydrolase activity"/>
    <property type="evidence" value="ECO:0007669"/>
    <property type="project" value="RHEA"/>
</dbReference>
<comment type="similarity">
    <text evidence="3">Belongs to the Nudix hydrolase family. NudC subfamily.</text>
</comment>
<dbReference type="InterPro" id="IPR050241">
    <property type="entry name" value="NAD-cap_RNA_hydrolase_NudC"/>
</dbReference>
<keyword evidence="8" id="KW-0520">NAD</keyword>
<evidence type="ECO:0000256" key="5">
    <source>
        <dbReference type="ARBA" id="ARBA00022723"/>
    </source>
</evidence>
<dbReference type="CDD" id="cd03429">
    <property type="entry name" value="NUDIX_NADH_pyrophosphatase_Nudt13"/>
    <property type="match status" value="1"/>
</dbReference>